<evidence type="ECO:0000256" key="6">
    <source>
        <dbReference type="SAM" id="SignalP"/>
    </source>
</evidence>
<organism evidence="7 8">
    <name type="scientific">Microvenator marinus</name>
    <dbReference type="NCBI Taxonomy" id="2600177"/>
    <lineage>
        <taxon>Bacteria</taxon>
        <taxon>Deltaproteobacteria</taxon>
        <taxon>Bradymonadales</taxon>
        <taxon>Microvenatoraceae</taxon>
        <taxon>Microvenator</taxon>
    </lineage>
</organism>
<proteinExistence type="inferred from homology"/>
<evidence type="ECO:0000313" key="8">
    <source>
        <dbReference type="Proteomes" id="UP000321595"/>
    </source>
</evidence>
<keyword evidence="3" id="KW-0677">Repeat</keyword>
<dbReference type="InterPro" id="IPR011990">
    <property type="entry name" value="TPR-like_helical_dom_sf"/>
</dbReference>
<keyword evidence="8" id="KW-1185">Reference proteome</keyword>
<keyword evidence="2" id="KW-0963">Cytoplasm</keyword>
<dbReference type="OrthoDB" id="5526188at2"/>
<dbReference type="PANTHER" id="PTHR46630">
    <property type="entry name" value="TETRATRICOPEPTIDE REPEAT PROTEIN 29"/>
    <property type="match status" value="1"/>
</dbReference>
<gene>
    <name evidence="7" type="ORF">FRD01_10655</name>
</gene>
<keyword evidence="6" id="KW-0732">Signal</keyword>
<protein>
    <submittedName>
        <fullName evidence="7">Tetratricopeptide repeat protein</fullName>
    </submittedName>
</protein>
<feature type="signal peptide" evidence="6">
    <location>
        <begin position="1"/>
        <end position="34"/>
    </location>
</feature>
<dbReference type="EMBL" id="CP042467">
    <property type="protein sequence ID" value="QED27684.1"/>
    <property type="molecule type" value="Genomic_DNA"/>
</dbReference>
<dbReference type="SUPFAM" id="SSF48452">
    <property type="entry name" value="TPR-like"/>
    <property type="match status" value="4"/>
</dbReference>
<keyword evidence="4" id="KW-0802">TPR repeat</keyword>
<evidence type="ECO:0000313" key="7">
    <source>
        <dbReference type="EMBL" id="QED27684.1"/>
    </source>
</evidence>
<comment type="subcellular location">
    <subcellularLocation>
        <location evidence="1">Cytoplasm</location>
    </subcellularLocation>
</comment>
<evidence type="ECO:0000256" key="4">
    <source>
        <dbReference type="ARBA" id="ARBA00022803"/>
    </source>
</evidence>
<dbReference type="Proteomes" id="UP000321595">
    <property type="component" value="Chromosome"/>
</dbReference>
<evidence type="ECO:0000256" key="3">
    <source>
        <dbReference type="ARBA" id="ARBA00022737"/>
    </source>
</evidence>
<dbReference type="InterPro" id="IPR051476">
    <property type="entry name" value="Bac_ResReg_Asp_Phosphatase"/>
</dbReference>
<evidence type="ECO:0000256" key="5">
    <source>
        <dbReference type="ARBA" id="ARBA00038253"/>
    </source>
</evidence>
<name>A0A5B8XQ93_9DELT</name>
<dbReference type="AlphaFoldDB" id="A0A5B8XQ93"/>
<sequence length="610" mass="67260">MALGKHKQYMMKKEKLIQIAALALSLSLSGSAFAEEDENFSLESAREMYASGAWETAKEAFEEAYNGADKKSVMRSEAALELATLHWEQGEYGAAERYITESIATAKALKLNSTLGRLMLIQGHIEASLGKLRKAETTLKVCNKMAEDYKDIYTAALCRIQIQFVQKLRGLPMNEGQYQKDLALLRNSDRDLMIGTALAKGSDAFIRSGEYDQALNLLNQAQARYEAAGSTPAQARNKLRRAQLYQTMGRWADSAKDLSGLEAQFRSMKNRPSLVTYYALAGRIAANGGNKGDALKLFEASLKTAKSVNSPQMVANSQLALCEFHAEASHAQALGACAEAEKGFRKAGIPDLATRSKLIHARMLHNDGQHVKAREGYMAVADDLKKRIYTDHDRRNLATVQANLCQVELLVKSKGTLQVCRDALKTADALKSEDKEITSIKASTHYAAGIGANNLDELKQAKMHFKAASEGFEKVNDELRAADAYLWLGRVQARTNDDAAQASFQRLMQLSAGKPALKDTRLQGYIQLSQWMMEKENWSGAEEHLKALVAETSSSQDKAWGHHALARVLLKKGDRQGAITELESGLKEAKAAGDKELARSIEESLKKFRN</sequence>
<evidence type="ECO:0000256" key="2">
    <source>
        <dbReference type="ARBA" id="ARBA00022490"/>
    </source>
</evidence>
<dbReference type="GO" id="GO:0005737">
    <property type="term" value="C:cytoplasm"/>
    <property type="evidence" value="ECO:0007669"/>
    <property type="project" value="UniProtKB-SubCell"/>
</dbReference>
<comment type="similarity">
    <text evidence="5">Belongs to the Rap family.</text>
</comment>
<dbReference type="PANTHER" id="PTHR46630:SF1">
    <property type="entry name" value="TETRATRICOPEPTIDE REPEAT PROTEIN 29"/>
    <property type="match status" value="1"/>
</dbReference>
<evidence type="ECO:0000256" key="1">
    <source>
        <dbReference type="ARBA" id="ARBA00004496"/>
    </source>
</evidence>
<feature type="chain" id="PRO_5022844789" evidence="6">
    <location>
        <begin position="35"/>
        <end position="610"/>
    </location>
</feature>
<dbReference type="KEGG" id="bbae:FRD01_10655"/>
<dbReference type="Gene3D" id="1.25.40.10">
    <property type="entry name" value="Tetratricopeptide repeat domain"/>
    <property type="match status" value="3"/>
</dbReference>
<accession>A0A5B8XQ93</accession>
<reference evidence="7 8" key="1">
    <citation type="submission" date="2019-08" db="EMBL/GenBank/DDBJ databases">
        <authorList>
            <person name="Liang Q."/>
        </authorList>
    </citation>
    <scope>NUCLEOTIDE SEQUENCE [LARGE SCALE GENOMIC DNA]</scope>
    <source>
        <strain evidence="7 8">V1718</strain>
    </source>
</reference>